<name>A0A662ZFR4_9GAMM</name>
<accession>A0A662ZFR4</accession>
<dbReference type="InterPro" id="IPR025489">
    <property type="entry name" value="DUF4381"/>
</dbReference>
<dbReference type="Pfam" id="PF14316">
    <property type="entry name" value="DUF4381"/>
    <property type="match status" value="1"/>
</dbReference>
<organism evidence="2 3">
    <name type="scientific">Ruminobacter amylophilus</name>
    <dbReference type="NCBI Taxonomy" id="867"/>
    <lineage>
        <taxon>Bacteria</taxon>
        <taxon>Pseudomonadati</taxon>
        <taxon>Pseudomonadota</taxon>
        <taxon>Gammaproteobacteria</taxon>
        <taxon>Aeromonadales</taxon>
        <taxon>Succinivibrionaceae</taxon>
        <taxon>Ruminobacter</taxon>
    </lineage>
</organism>
<sequence>MEFDFSLLRDIHEGEPPVDFSYGFLWWIVLIVILAVIFYSVYRLLPLFAAIKRLNRIDLNNEAFIPLINYWLKETALIMYPRDVVAPLYGLNWLRFLDQTGNTNFEAFTNAWEEVIYDWQNIEVPISEKKMLVKECKKWIYSNIRRRIWGR</sequence>
<keyword evidence="1" id="KW-1133">Transmembrane helix</keyword>
<keyword evidence="1" id="KW-0472">Membrane</keyword>
<dbReference type="EMBL" id="FOXF01000006">
    <property type="protein sequence ID" value="SFP14570.1"/>
    <property type="molecule type" value="Genomic_DNA"/>
</dbReference>
<proteinExistence type="predicted"/>
<evidence type="ECO:0000313" key="2">
    <source>
        <dbReference type="EMBL" id="SFP14570.1"/>
    </source>
</evidence>
<gene>
    <name evidence="2" type="ORF">SAMN02910344_00545</name>
</gene>
<feature type="transmembrane region" description="Helical" evidence="1">
    <location>
        <begin position="24"/>
        <end position="45"/>
    </location>
</feature>
<evidence type="ECO:0008006" key="4">
    <source>
        <dbReference type="Google" id="ProtNLM"/>
    </source>
</evidence>
<protein>
    <recommendedName>
        <fullName evidence="4">DUF4381 domain-containing protein</fullName>
    </recommendedName>
</protein>
<keyword evidence="1" id="KW-0812">Transmembrane</keyword>
<dbReference type="RefSeq" id="WP_093140693.1">
    <property type="nucleotide sequence ID" value="NZ_FOXF01000006.1"/>
</dbReference>
<keyword evidence="3" id="KW-1185">Reference proteome</keyword>
<evidence type="ECO:0000313" key="3">
    <source>
        <dbReference type="Proteomes" id="UP000243745"/>
    </source>
</evidence>
<reference evidence="2 3" key="1">
    <citation type="submission" date="2016-10" db="EMBL/GenBank/DDBJ databases">
        <authorList>
            <person name="Varghese N."/>
            <person name="Submissions S."/>
        </authorList>
    </citation>
    <scope>NUCLEOTIDE SEQUENCE [LARGE SCALE GENOMIC DNA]</scope>
    <source>
        <strain evidence="2 3">DSM 1361</strain>
    </source>
</reference>
<evidence type="ECO:0000256" key="1">
    <source>
        <dbReference type="SAM" id="Phobius"/>
    </source>
</evidence>
<dbReference type="OrthoDB" id="283083at2"/>
<dbReference type="Proteomes" id="UP000243745">
    <property type="component" value="Unassembled WGS sequence"/>
</dbReference>
<dbReference type="AlphaFoldDB" id="A0A662ZFR4"/>